<name>A0A7Y9EVE4_9MICO</name>
<protein>
    <submittedName>
        <fullName evidence="2">CHASE2 domain-containing sensor protein</fullName>
    </submittedName>
</protein>
<keyword evidence="1" id="KW-1133">Transmembrane helix</keyword>
<evidence type="ECO:0000313" key="2">
    <source>
        <dbReference type="EMBL" id="NYD54677.1"/>
    </source>
</evidence>
<accession>A0A7Y9EVE4</accession>
<dbReference type="EMBL" id="JACCBH010000001">
    <property type="protein sequence ID" value="NYD54677.1"/>
    <property type="molecule type" value="Genomic_DNA"/>
</dbReference>
<dbReference type="Proteomes" id="UP000552045">
    <property type="component" value="Unassembled WGS sequence"/>
</dbReference>
<evidence type="ECO:0000313" key="3">
    <source>
        <dbReference type="Proteomes" id="UP000552045"/>
    </source>
</evidence>
<keyword evidence="1" id="KW-0472">Membrane</keyword>
<feature type="transmembrane region" description="Helical" evidence="1">
    <location>
        <begin position="37"/>
        <end position="70"/>
    </location>
</feature>
<organism evidence="2 3">
    <name type="scientific">Microbacterium pseudoresistens</name>
    <dbReference type="NCBI Taxonomy" id="640634"/>
    <lineage>
        <taxon>Bacteria</taxon>
        <taxon>Bacillati</taxon>
        <taxon>Actinomycetota</taxon>
        <taxon>Actinomycetes</taxon>
        <taxon>Micrococcales</taxon>
        <taxon>Microbacteriaceae</taxon>
        <taxon>Microbacterium</taxon>
    </lineage>
</organism>
<dbReference type="AlphaFoldDB" id="A0A7Y9EVE4"/>
<gene>
    <name evidence="2" type="ORF">BKA02_001732</name>
</gene>
<reference evidence="2 3" key="1">
    <citation type="submission" date="2020-07" db="EMBL/GenBank/DDBJ databases">
        <title>Sequencing the genomes of 1000 actinobacteria strains.</title>
        <authorList>
            <person name="Klenk H.-P."/>
        </authorList>
    </citation>
    <scope>NUCLEOTIDE SEQUENCE [LARGE SCALE GENOMIC DNA]</scope>
    <source>
        <strain evidence="2 3">DSM 22185</strain>
    </source>
</reference>
<sequence length="80" mass="8484">MLVVAIIGAVLLLLAIWQVFVHPINTLRVLTRLLCGIGGILLLIGGVGVVIGGQWLGAVLLIIAVGLLVCANRLRPRQIR</sequence>
<keyword evidence="3" id="KW-1185">Reference proteome</keyword>
<evidence type="ECO:0000256" key="1">
    <source>
        <dbReference type="SAM" id="Phobius"/>
    </source>
</evidence>
<keyword evidence="1" id="KW-0812">Transmembrane</keyword>
<comment type="caution">
    <text evidence="2">The sequence shown here is derived from an EMBL/GenBank/DDBJ whole genome shotgun (WGS) entry which is preliminary data.</text>
</comment>
<dbReference type="RefSeq" id="WP_179433169.1">
    <property type="nucleotide sequence ID" value="NZ_BAABLC010000001.1"/>
</dbReference>
<proteinExistence type="predicted"/>